<feature type="region of interest" description="Disordered" evidence="1">
    <location>
        <begin position="1"/>
        <end position="30"/>
    </location>
</feature>
<organism evidence="3 4">
    <name type="scientific">Streptomyces camelliae</name>
    <dbReference type="NCBI Taxonomy" id="3004093"/>
    <lineage>
        <taxon>Bacteria</taxon>
        <taxon>Bacillati</taxon>
        <taxon>Actinomycetota</taxon>
        <taxon>Actinomycetes</taxon>
        <taxon>Kitasatosporales</taxon>
        <taxon>Streptomycetaceae</taxon>
        <taxon>Streptomyces</taxon>
    </lineage>
</organism>
<keyword evidence="4" id="KW-1185">Reference proteome</keyword>
<feature type="transmembrane region" description="Helical" evidence="2">
    <location>
        <begin position="197"/>
        <end position="215"/>
    </location>
</feature>
<keyword evidence="2" id="KW-0812">Transmembrane</keyword>
<evidence type="ECO:0000313" key="3">
    <source>
        <dbReference type="EMBL" id="WBO61424.1"/>
    </source>
</evidence>
<sequence>MTQQTLVPPQPEPSDGRSTPPAVGRTPPHASEATRLLCAGTYLDEAYRHAVIEELYVHEERVVAPSFGFDAARVLAHALRAQRLYLGWALGILLLWGVSWPLTNRLSLMFLMPVVLMYLAGRVRGPAPRPVWYRRYLAWYMRWYAWLSFVFALLTPYAIAMKNTDLLQQARDFWDVLVIPRLVFTDGIYGVYQTGRLQGWIALAFPLVMALAVGFERHMVSRALTGELSRTRFPDARADPAERTTEGSRFHRLRDRIRVEQHEPLAMYRADQPFCGAGRPYDTWSLSVELQPRADRAKKPDPLDNQTILNRIKPLLQALRVPATARTPEGAAAVRDRLRQLQIDECVFLPVDGLPSRQQAPYGQFEQHRARAVEEGGETRRHFLRVQVGGWEEELVTTVFVRVHTQGGMLMLEVAPHVLRPVRPLFRNADRVAHDYLHANPLGKAVWALTRMPHSAGQSVVTVWQTLTLLARLASRGIGRSMPDGPALSVRELGSDDEASLFQDMDHQRYLKTIQDRVANGVRQALREAGWQTEEFEQKIVNISNGGVLIEQASGAFAMGSGAVANNQEAGPSGGMDSGNG</sequence>
<dbReference type="EMBL" id="CP115300">
    <property type="protein sequence ID" value="WBO61424.1"/>
    <property type="molecule type" value="Genomic_DNA"/>
</dbReference>
<keyword evidence="2" id="KW-1133">Transmembrane helix</keyword>
<keyword evidence="2" id="KW-0472">Membrane</keyword>
<dbReference type="Proteomes" id="UP001212326">
    <property type="component" value="Chromosome"/>
</dbReference>
<reference evidence="3 4" key="1">
    <citation type="submission" date="2022-12" db="EMBL/GenBank/DDBJ databases">
        <authorList>
            <person name="Mo P."/>
        </authorList>
    </citation>
    <scope>NUCLEOTIDE SEQUENCE [LARGE SCALE GENOMIC DNA]</scope>
    <source>
        <strain evidence="3 4">HUAS 2-6</strain>
    </source>
</reference>
<proteinExistence type="predicted"/>
<gene>
    <name evidence="3" type="ORF">O1G22_00250</name>
</gene>
<feature type="transmembrane region" description="Helical" evidence="2">
    <location>
        <begin position="83"/>
        <end position="100"/>
    </location>
</feature>
<evidence type="ECO:0000313" key="4">
    <source>
        <dbReference type="Proteomes" id="UP001212326"/>
    </source>
</evidence>
<evidence type="ECO:0008006" key="5">
    <source>
        <dbReference type="Google" id="ProtNLM"/>
    </source>
</evidence>
<dbReference type="RefSeq" id="WP_270079386.1">
    <property type="nucleotide sequence ID" value="NZ_CP115300.1"/>
</dbReference>
<evidence type="ECO:0000256" key="2">
    <source>
        <dbReference type="SAM" id="Phobius"/>
    </source>
</evidence>
<protein>
    <recommendedName>
        <fullName evidence="5">Integral membrane protein</fullName>
    </recommendedName>
</protein>
<feature type="transmembrane region" description="Helical" evidence="2">
    <location>
        <begin position="143"/>
        <end position="160"/>
    </location>
</feature>
<evidence type="ECO:0000256" key="1">
    <source>
        <dbReference type="SAM" id="MobiDB-lite"/>
    </source>
</evidence>
<name>A0ABY7NUF5_9ACTN</name>
<accession>A0ABY7NUF5</accession>